<dbReference type="PROSITE" id="PS50005">
    <property type="entry name" value="TPR"/>
    <property type="match status" value="1"/>
</dbReference>
<dbReference type="EMBL" id="FLQP01000039">
    <property type="protein sequence ID" value="SBS65482.1"/>
    <property type="molecule type" value="Genomic_DNA"/>
</dbReference>
<keyword evidence="1" id="KW-0802">TPR repeat</keyword>
<dbReference type="GO" id="GO:0004519">
    <property type="term" value="F:endonuclease activity"/>
    <property type="evidence" value="ECO:0007669"/>
    <property type="project" value="InterPro"/>
</dbReference>
<name>A0A1C3IVP3_9VIBR</name>
<dbReference type="RefSeq" id="WP_083994613.1">
    <property type="nucleotide sequence ID" value="NZ_AP025460.1"/>
</dbReference>
<dbReference type="InterPro" id="IPR010270">
    <property type="entry name" value="Phage_P2_GpM"/>
</dbReference>
<dbReference type="InterPro" id="IPR011990">
    <property type="entry name" value="TPR-like_helical_dom_sf"/>
</dbReference>
<dbReference type="GO" id="GO:0003677">
    <property type="term" value="F:DNA binding"/>
    <property type="evidence" value="ECO:0007669"/>
    <property type="project" value="InterPro"/>
</dbReference>
<proteinExistence type="predicted"/>
<dbReference type="InterPro" id="IPR019734">
    <property type="entry name" value="TPR_rpt"/>
</dbReference>
<dbReference type="Proteomes" id="UP000092876">
    <property type="component" value="Unassembled WGS sequence"/>
</dbReference>
<evidence type="ECO:0000313" key="2">
    <source>
        <dbReference type="EMBL" id="SBS65482.1"/>
    </source>
</evidence>
<dbReference type="GeneID" id="94231701"/>
<protein>
    <submittedName>
        <fullName evidence="2">Phage small terminase subunit</fullName>
    </submittedName>
</protein>
<gene>
    <name evidence="2" type="ORF">VAT7223_02721</name>
</gene>
<dbReference type="Gene3D" id="1.25.40.10">
    <property type="entry name" value="Tetratricopeptide repeat domain"/>
    <property type="match status" value="1"/>
</dbReference>
<sequence>MISILMKREALKDKPLTVETFEATDSVDLLNDVGAISESALSQSVRTAFADKPWEETQNVFKQDQSRLRTLSGSKEKDPYKQELINKYRPLVEKLLETHKGDYGNLDVMWCFYMWHFDLGKFEEIHDDFRAAIDGGLETPANFKVNGQTGFCDYVFKYTHKAHTEKKEYKREYLLKVVNDLLAGELATNAPLKVKMFRLVGNWYFDAGEKEKAHNLFEIVMKLDPNKGGVKKKLEALQKELGYDSPN</sequence>
<accession>A0A1C3IVP3</accession>
<reference evidence="3" key="1">
    <citation type="submission" date="2016-06" db="EMBL/GenBank/DDBJ databases">
        <authorList>
            <person name="Rodrigo-Torres Lidia"/>
            <person name="Arahal R.David."/>
        </authorList>
    </citation>
    <scope>NUCLEOTIDE SEQUENCE [LARGE SCALE GENOMIC DNA]</scope>
    <source>
        <strain evidence="3">CECT 7223</strain>
    </source>
</reference>
<dbReference type="Pfam" id="PF05944">
    <property type="entry name" value="Phage_term_smal"/>
    <property type="match status" value="1"/>
</dbReference>
<feature type="repeat" description="TPR" evidence="1">
    <location>
        <begin position="194"/>
        <end position="227"/>
    </location>
</feature>
<evidence type="ECO:0000313" key="3">
    <source>
        <dbReference type="Proteomes" id="UP000092876"/>
    </source>
</evidence>
<dbReference type="AlphaFoldDB" id="A0A1C3IVP3"/>
<evidence type="ECO:0000256" key="1">
    <source>
        <dbReference type="PROSITE-ProRule" id="PRU00339"/>
    </source>
</evidence>
<organism evidence="2 3">
    <name type="scientific">Vibrio atlanticus</name>
    <dbReference type="NCBI Taxonomy" id="693153"/>
    <lineage>
        <taxon>Bacteria</taxon>
        <taxon>Pseudomonadati</taxon>
        <taxon>Pseudomonadota</taxon>
        <taxon>Gammaproteobacteria</taxon>
        <taxon>Vibrionales</taxon>
        <taxon>Vibrionaceae</taxon>
        <taxon>Vibrio</taxon>
    </lineage>
</organism>